<feature type="compositionally biased region" description="Low complexity" evidence="3">
    <location>
        <begin position="683"/>
        <end position="692"/>
    </location>
</feature>
<evidence type="ECO:0000259" key="4">
    <source>
        <dbReference type="PROSITE" id="PS51444"/>
    </source>
</evidence>
<feature type="compositionally biased region" description="Basic and acidic residues" evidence="3">
    <location>
        <begin position="492"/>
        <end position="502"/>
    </location>
</feature>
<sequence length="1397" mass="155579">METEMEEKNHKHVRNNSIWADDPDGNISSSVMAHSVGNTGRDHRALTSPTSPMSDGGRAGNGRVNRMQTVRTETIEETVCVYEISNSGKDTDELGARRKSDTLCAEVMRNGASSRRRSSSPSSGSDMLQGRNRSGIQSNTSHGINWDDALHQKENSNSNHLPGHAEPVEEVFSPLTVLKSDLTSPTDLTSPLITTKAGHAGDGKDSQVVDKNIDVKHSTPVDGYYHVKHNPAYKDMGRPVIAGDPSSNLGYPQEKYQQNSPEQTTYDPSSGYRLQPPTSLFLKEKHSVTGPQDNTPSDIEFYDCHSQLGEQRETPDQELFTPETDSSLLKQNVDKKNRSDMSSSSERWHTGTEGSIAMHQALHDSEEGDVSLGKKKIEHTTQMSRADFPSPPNPTRIPRFQKDPGDGENPKQVKNTRSVSPSAMERFKRFISFGEKDPPQKIKEVPSSFSMSFPSLPDLSSSTQALKSFNLSQEEQPHSSPSRGRPAMTPCERGEKSWRKDTSYGFPSPEISLKRPQTLFKFNTSPYDKNTETRKTRRRSTEVPFEGLTSPMSASERLLRSPGTPRIPMSPREPSAYIAAREKQAKLDFRINFKDQANFTGRRLLDWLCSSCSSFSSLPCSPPYQEDGGLLSPSSISEAQSAAYMLCTNLLDIGILQPLESASGTDVFKLDSMYCWRHENQPSSSSSLSSGSVATSPGKLTPIWPPQKSPEDDDNLGGKYTEAEHQQLIMGLKREHKEALESLNTEHEGSVFDVRGQHAALVCLLEDQLSDLGKRVKELEAEQYRYTSKQCVDVAVETDRIEINREPLQRHIDKFEEFAHEQGAQEHPHKAQKPSRHQGQTGSNPSSPNELHPSAPVEIPHGALIPQSSPPPPPPPPPPLPGGMPSPPPPPPPPPPLAHSSHTGMPPPPAPPPLPGALGHSAPPPPPPPPAPPGMPGVPGRAMLITQKIPTRPIIEPSVPMKPLYWNRIQLHKLASQRGNNLEEAVWMDMKEPDVTSEELELLFSKKLMKKKKPLSDNYSKPKVKQVAKLLDSKRSQAVGIFMSSLHVEMSDIRHAVLNVDMSIIDLENLQSLYEMRPQADEIKIIKEHTKKESAKPLDKPEQFLLELSEIPDFANRVFCITFQSTFEENLVAVKSRLTIIWDICEHLRNGSSVKQFLALVLAVGNYMNGGNRTRGQADGFGLEILPKLKDVKSANNDANLLEYIVACYVHKIDKDSETESKTLPLPEPSKVTQAGLFKFEDLEKDLRKIQKDLKGCETKAETVRKNSSEEYRQPFSDSMASFISGALEDISKESRRLSDTRKKFHEVTEWFCLKPKHGDNEVTPAYFFNLWAPLCRDFKDLWKKEQQIAAKIKLIESQEFVRQKQEEWRKAAPIKTGTKKADGLKARLSRTASTKS</sequence>
<dbReference type="InterPro" id="IPR015425">
    <property type="entry name" value="FH2_Formin"/>
</dbReference>
<dbReference type="PANTHER" id="PTHR45920:SF7">
    <property type="entry name" value="FORMIN-G"/>
    <property type="match status" value="1"/>
</dbReference>
<feature type="region of interest" description="Disordered" evidence="3">
    <location>
        <begin position="182"/>
        <end position="207"/>
    </location>
</feature>
<keyword evidence="2" id="KW-0175">Coiled coil</keyword>
<evidence type="ECO:0000313" key="5">
    <source>
        <dbReference type="EnsemblMetazoa" id="XP_030854686"/>
    </source>
</evidence>
<dbReference type="EnsemblMetazoa" id="XM_030998826">
    <property type="protein sequence ID" value="XP_030854686"/>
    <property type="gene ID" value="LOC115929551"/>
</dbReference>
<proteinExistence type="inferred from homology"/>
<protein>
    <recommendedName>
        <fullName evidence="4">FH2 domain-containing protein</fullName>
    </recommendedName>
</protein>
<feature type="region of interest" description="Disordered" evidence="3">
    <location>
        <begin position="234"/>
        <end position="276"/>
    </location>
</feature>
<dbReference type="InParanoid" id="A0A7M7PRK3"/>
<feature type="region of interest" description="Disordered" evidence="3">
    <location>
        <begin position="470"/>
        <end position="510"/>
    </location>
</feature>
<feature type="region of interest" description="Disordered" evidence="3">
    <location>
        <begin position="680"/>
        <end position="718"/>
    </location>
</feature>
<dbReference type="Proteomes" id="UP000007110">
    <property type="component" value="Unassembled WGS sequence"/>
</dbReference>
<feature type="coiled-coil region" evidence="2">
    <location>
        <begin position="1240"/>
        <end position="1267"/>
    </location>
</feature>
<dbReference type="GeneID" id="115929551"/>
<dbReference type="OrthoDB" id="427644at2759"/>
<feature type="compositionally biased region" description="Polar residues" evidence="3">
    <location>
        <begin position="182"/>
        <end position="193"/>
    </location>
</feature>
<dbReference type="Gene3D" id="1.20.58.2220">
    <property type="entry name" value="Formin, FH2 domain"/>
    <property type="match status" value="1"/>
</dbReference>
<feature type="compositionally biased region" description="Polar residues" evidence="3">
    <location>
        <begin position="26"/>
        <end position="38"/>
    </location>
</feature>
<feature type="compositionally biased region" description="Basic and acidic residues" evidence="3">
    <location>
        <begin position="400"/>
        <end position="411"/>
    </location>
</feature>
<dbReference type="PANTHER" id="PTHR45920">
    <property type="entry name" value="FORMIN HOMOLOGY 2 DOMAIN CONTAINING, ISOFORM I"/>
    <property type="match status" value="1"/>
</dbReference>
<feature type="compositionally biased region" description="Pro residues" evidence="3">
    <location>
        <begin position="868"/>
        <end position="897"/>
    </location>
</feature>
<feature type="compositionally biased region" description="Polar residues" evidence="3">
    <location>
        <begin position="470"/>
        <end position="482"/>
    </location>
</feature>
<comment type="similarity">
    <text evidence="1">Belongs to the formin homology family. Cappuccino subfamily.</text>
</comment>
<reference evidence="6" key="1">
    <citation type="submission" date="2015-02" db="EMBL/GenBank/DDBJ databases">
        <title>Genome sequencing for Strongylocentrotus purpuratus.</title>
        <authorList>
            <person name="Murali S."/>
            <person name="Liu Y."/>
            <person name="Vee V."/>
            <person name="English A."/>
            <person name="Wang M."/>
            <person name="Skinner E."/>
            <person name="Han Y."/>
            <person name="Muzny D.M."/>
            <person name="Worley K.C."/>
            <person name="Gibbs R.A."/>
        </authorList>
    </citation>
    <scope>NUCLEOTIDE SEQUENCE</scope>
</reference>
<feature type="compositionally biased region" description="Polar residues" evidence="3">
    <location>
        <begin position="245"/>
        <end position="268"/>
    </location>
</feature>
<feature type="region of interest" description="Disordered" evidence="3">
    <location>
        <begin position="109"/>
        <end position="144"/>
    </location>
</feature>
<evidence type="ECO:0000256" key="3">
    <source>
        <dbReference type="SAM" id="MobiDB-lite"/>
    </source>
</evidence>
<feature type="region of interest" description="Disordered" evidence="3">
    <location>
        <begin position="1"/>
        <end position="67"/>
    </location>
</feature>
<feature type="region of interest" description="Disordered" evidence="3">
    <location>
        <begin position="312"/>
        <end position="350"/>
    </location>
</feature>
<evidence type="ECO:0000256" key="2">
    <source>
        <dbReference type="SAM" id="Coils"/>
    </source>
</evidence>
<accession>A0A7M7PRK3</accession>
<dbReference type="GO" id="GO:0045010">
    <property type="term" value="P:actin nucleation"/>
    <property type="evidence" value="ECO:0007669"/>
    <property type="project" value="InterPro"/>
</dbReference>
<dbReference type="GO" id="GO:0005737">
    <property type="term" value="C:cytoplasm"/>
    <property type="evidence" value="ECO:0007669"/>
    <property type="project" value="UniProtKB-ARBA"/>
</dbReference>
<dbReference type="PROSITE" id="PS51444">
    <property type="entry name" value="FH2"/>
    <property type="match status" value="1"/>
</dbReference>
<dbReference type="GO" id="GO:0005884">
    <property type="term" value="C:actin filament"/>
    <property type="evidence" value="ECO:0007669"/>
    <property type="project" value="InterPro"/>
</dbReference>
<dbReference type="PRINTS" id="PR00828">
    <property type="entry name" value="FORMIN"/>
</dbReference>
<feature type="compositionally biased region" description="Pro residues" evidence="3">
    <location>
        <begin position="905"/>
        <end position="915"/>
    </location>
</feature>
<feature type="region of interest" description="Disordered" evidence="3">
    <location>
        <begin position="522"/>
        <end position="548"/>
    </location>
</feature>
<feature type="compositionally biased region" description="Polar residues" evidence="3">
    <location>
        <begin position="412"/>
        <end position="421"/>
    </location>
</feature>
<dbReference type="InterPro" id="IPR001265">
    <property type="entry name" value="Formin_Cappuccino_subfam"/>
</dbReference>
<dbReference type="GO" id="GO:0030036">
    <property type="term" value="P:actin cytoskeleton organization"/>
    <property type="evidence" value="ECO:0000318"/>
    <property type="project" value="GO_Central"/>
</dbReference>
<feature type="region of interest" description="Disordered" evidence="3">
    <location>
        <begin position="381"/>
        <end position="423"/>
    </location>
</feature>
<dbReference type="InterPro" id="IPR042201">
    <property type="entry name" value="FH2_Formin_sf"/>
</dbReference>
<evidence type="ECO:0000256" key="1">
    <source>
        <dbReference type="ARBA" id="ARBA00005271"/>
    </source>
</evidence>
<dbReference type="GO" id="GO:0008017">
    <property type="term" value="F:microtubule binding"/>
    <property type="evidence" value="ECO:0007669"/>
    <property type="project" value="InterPro"/>
</dbReference>
<dbReference type="RefSeq" id="XP_030854686.1">
    <property type="nucleotide sequence ID" value="XM_030998826.1"/>
</dbReference>
<dbReference type="KEGG" id="spu:115929551"/>
<feature type="compositionally biased region" description="Polar residues" evidence="3">
    <location>
        <begin position="837"/>
        <end position="849"/>
    </location>
</feature>
<feature type="compositionally biased region" description="Basic and acidic residues" evidence="3">
    <location>
        <begin position="820"/>
        <end position="829"/>
    </location>
</feature>
<organism evidence="5 6">
    <name type="scientific">Strongylocentrotus purpuratus</name>
    <name type="common">Purple sea urchin</name>
    <dbReference type="NCBI Taxonomy" id="7668"/>
    <lineage>
        <taxon>Eukaryota</taxon>
        <taxon>Metazoa</taxon>
        <taxon>Echinodermata</taxon>
        <taxon>Eleutherozoa</taxon>
        <taxon>Echinozoa</taxon>
        <taxon>Echinoidea</taxon>
        <taxon>Euechinoidea</taxon>
        <taxon>Echinacea</taxon>
        <taxon>Camarodonta</taxon>
        <taxon>Echinidea</taxon>
        <taxon>Strongylocentrotidae</taxon>
        <taxon>Strongylocentrotus</taxon>
    </lineage>
</organism>
<dbReference type="SMART" id="SM00498">
    <property type="entry name" value="FH2"/>
    <property type="match status" value="1"/>
</dbReference>
<feature type="compositionally biased region" description="Pro residues" evidence="3">
    <location>
        <begin position="922"/>
        <end position="936"/>
    </location>
</feature>
<feature type="compositionally biased region" description="Polar residues" evidence="3">
    <location>
        <begin position="131"/>
        <end position="143"/>
    </location>
</feature>
<evidence type="ECO:0000313" key="6">
    <source>
        <dbReference type="Proteomes" id="UP000007110"/>
    </source>
</evidence>
<feature type="domain" description="FH2" evidence="4">
    <location>
        <begin position="951"/>
        <end position="1365"/>
    </location>
</feature>
<name>A0A7M7PRK3_STRPU</name>
<reference evidence="5" key="2">
    <citation type="submission" date="2021-01" db="UniProtKB">
        <authorList>
            <consortium name="EnsemblMetazoa"/>
        </authorList>
    </citation>
    <scope>IDENTIFICATION</scope>
</reference>
<keyword evidence="6" id="KW-1185">Reference proteome</keyword>
<feature type="region of interest" description="Disordered" evidence="3">
    <location>
        <begin position="820"/>
        <end position="941"/>
    </location>
</feature>
<feature type="region of interest" description="Disordered" evidence="3">
    <location>
        <begin position="1373"/>
        <end position="1397"/>
    </location>
</feature>
<dbReference type="Pfam" id="PF02181">
    <property type="entry name" value="FH2"/>
    <property type="match status" value="1"/>
</dbReference>
<dbReference type="SUPFAM" id="SSF101447">
    <property type="entry name" value="Formin homology 2 domain (FH2 domain)"/>
    <property type="match status" value="1"/>
</dbReference>